<name>A0A934VG34_9BACT</name>
<dbReference type="Proteomes" id="UP000658278">
    <property type="component" value="Unassembled WGS sequence"/>
</dbReference>
<dbReference type="EMBL" id="JAENII010000008">
    <property type="protein sequence ID" value="MBK1827627.1"/>
    <property type="molecule type" value="Genomic_DNA"/>
</dbReference>
<feature type="chain" id="PRO_5036828499" evidence="3">
    <location>
        <begin position="33"/>
        <end position="922"/>
    </location>
</feature>
<keyword evidence="1 3" id="KW-0732">Signal</keyword>
<protein>
    <submittedName>
        <fullName evidence="4">Uncharacterized protein</fullName>
    </submittedName>
</protein>
<feature type="signal peptide" evidence="3">
    <location>
        <begin position="1"/>
        <end position="32"/>
    </location>
</feature>
<evidence type="ECO:0000256" key="2">
    <source>
        <dbReference type="SAM" id="MobiDB-lite"/>
    </source>
</evidence>
<keyword evidence="5" id="KW-1185">Reference proteome</keyword>
<organism evidence="4 5">
    <name type="scientific">Haloferula rosea</name>
    <dbReference type="NCBI Taxonomy" id="490093"/>
    <lineage>
        <taxon>Bacteria</taxon>
        <taxon>Pseudomonadati</taxon>
        <taxon>Verrucomicrobiota</taxon>
        <taxon>Verrucomicrobiia</taxon>
        <taxon>Verrucomicrobiales</taxon>
        <taxon>Verrucomicrobiaceae</taxon>
        <taxon>Haloferula</taxon>
    </lineage>
</organism>
<dbReference type="AlphaFoldDB" id="A0A934VG34"/>
<comment type="caution">
    <text evidence="4">The sequence shown here is derived from an EMBL/GenBank/DDBJ whole genome shotgun (WGS) entry which is preliminary data.</text>
</comment>
<dbReference type="NCBIfam" id="TIGR02601">
    <property type="entry name" value="autotrns_rpt"/>
    <property type="match status" value="1"/>
</dbReference>
<dbReference type="InterPro" id="IPR013425">
    <property type="entry name" value="Autotrns_rpt"/>
</dbReference>
<evidence type="ECO:0000256" key="3">
    <source>
        <dbReference type="SAM" id="SignalP"/>
    </source>
</evidence>
<feature type="region of interest" description="Disordered" evidence="2">
    <location>
        <begin position="886"/>
        <end position="922"/>
    </location>
</feature>
<proteinExistence type="predicted"/>
<accession>A0A934VG34</accession>
<evidence type="ECO:0000313" key="5">
    <source>
        <dbReference type="Proteomes" id="UP000658278"/>
    </source>
</evidence>
<gene>
    <name evidence="4" type="ORF">JIN81_11400</name>
</gene>
<sequence length="922" mass="94428">MKSTPRSKTPRSVPYSLRLGLAAILLSPSVNAQSTWNGATDALWSTATNWDVAPIDGAALIFDGSANVANTNDFITSLSAANEDSFTFPATAGSFVISDGGAGTVTIGTTAGSNNLAFMDTTTPQEIALDLQFAGGGRDRRVQINTAGATLRLSGNIDSSNSWLFPNGEAGTIELTGDNTGPGKGVHSSGSNGMRAWCRLNSQNQTIALGSPTCLGDANVDFANLRGLRMNTGGQVLTTVGGMDLVGANKVDSTISWNESTSYIGSGDLEVGGLIYTKNNGRAWSVDGGGEFIISGQGLILTTREAAQVMILQPLNGNVITINGPIHDTHQSGGIVTQATGFGGVPTDGVLRLQGTGTVNINADNSSTLNGEVYIRTAGLTVKLGDANALGTSGDPVDVVTPVSVDKVSQTYTSAPANEIDVADTTDIEVGFTITGPGIPAGAVVTAIDSLNNIVTMDVDATADGSDVSLNFSGDLVETETPGRTNLENGTLDLNGFTVSETFVNIAGGSKFINSNTGTPAEILTEIVNQGNPTFDGDGDIIVNNIRRTNGVTRRIFKNGAGTLTLGGDQDNGRYGLTVDGGDVILAKTAGEAVARFPLIINNAASTVTLTNTGEQIGNQTDGNGLHQINEGTLDFNGFDESLGALSTSSGTEPGGLVTNSNVGTTSTLTLLGAGSDATWPGTLSGDLNLVKGGAFIQTFTGTVNYTGDTTVNDGTLEFGAGTDLDDSSTVNINGATAFLKLDDAANDTVDSLFFDGVQQAAGTWGSTSSAATNQDDTRFSGTGVLTVTTGPSATDYDTWLGGFTFAPGDDTTGTGDPDGDGLTNDEEYAFGLNPTLGSSVNPYVVGAGDVTAGTFSYTRRDPALSSLTYSVFVSDDLVNWIEDTTATQTPGPTDGDGNQQVDVTLTSPPTGDKGFVRVEAN</sequence>
<evidence type="ECO:0000256" key="1">
    <source>
        <dbReference type="ARBA" id="ARBA00022729"/>
    </source>
</evidence>
<reference evidence="4" key="1">
    <citation type="submission" date="2021-01" db="EMBL/GenBank/DDBJ databases">
        <title>Modified the classification status of verrucomicrobia.</title>
        <authorList>
            <person name="Feng X."/>
        </authorList>
    </citation>
    <scope>NUCLEOTIDE SEQUENCE</scope>
    <source>
        <strain evidence="4">KCTC 22201</strain>
    </source>
</reference>
<evidence type="ECO:0000313" key="4">
    <source>
        <dbReference type="EMBL" id="MBK1827627.1"/>
    </source>
</evidence>
<feature type="compositionally biased region" description="Polar residues" evidence="2">
    <location>
        <begin position="886"/>
        <end position="910"/>
    </location>
</feature>